<keyword evidence="2" id="KW-1185">Reference proteome</keyword>
<dbReference type="RefSeq" id="WP_016452962.1">
    <property type="nucleotide sequence ID" value="NZ_CP065748.1"/>
</dbReference>
<dbReference type="Proteomes" id="UP000595064">
    <property type="component" value="Chromosome"/>
</dbReference>
<name>A0A7T3DFI8_9BURK</name>
<reference evidence="1 2" key="1">
    <citation type="submission" date="2020-12" db="EMBL/GenBank/DDBJ databases">
        <title>FDA dAtabase for Regulatory Grade micrObial Sequences (FDA-ARGOS): Supporting development and validation of Infectious Disease Dx tests.</title>
        <authorList>
            <person name="Sproer C."/>
            <person name="Gronow S."/>
            <person name="Severitt S."/>
            <person name="Schroder I."/>
            <person name="Tallon L."/>
            <person name="Sadzewicz L."/>
            <person name="Zhao X."/>
            <person name="Boylan J."/>
            <person name="Ott S."/>
            <person name="Bowen H."/>
            <person name="Vavikolanu K."/>
            <person name="Mehta A."/>
            <person name="Aluvathingal J."/>
            <person name="Nadendla S."/>
            <person name="Lowell S."/>
            <person name="Myers T."/>
            <person name="Yan Y."/>
            <person name="Sichtig H."/>
        </authorList>
    </citation>
    <scope>NUCLEOTIDE SEQUENCE [LARGE SCALE GENOMIC DNA]</scope>
    <source>
        <strain evidence="1 2">FDAARGOS_890</strain>
    </source>
</reference>
<evidence type="ECO:0000313" key="1">
    <source>
        <dbReference type="EMBL" id="QPS83286.1"/>
    </source>
</evidence>
<accession>A0A7T3DFI8</accession>
<dbReference type="KEGG" id="dla:I6G47_09550"/>
<dbReference type="EMBL" id="CP065748">
    <property type="protein sequence ID" value="QPS83286.1"/>
    <property type="molecule type" value="Genomic_DNA"/>
</dbReference>
<gene>
    <name evidence="1" type="ORF">I6G47_09550</name>
</gene>
<proteinExistence type="predicted"/>
<protein>
    <submittedName>
        <fullName evidence="1">Uncharacterized protein</fullName>
    </submittedName>
</protein>
<evidence type="ECO:0000313" key="2">
    <source>
        <dbReference type="Proteomes" id="UP000595064"/>
    </source>
</evidence>
<sequence length="139" mass="14434">MTLRGVEITIAANEARLQGLRDLLLDVGSGTACVRFFADAERPAFGEASALPMLVELPLAKPCGEIVAGRLRLLARDAAGAMILESGIATWGRIVSAAGALVMDVDVSAEGGDGQIQIPDSTQLYAGGYLTLAPTSYIE</sequence>
<dbReference type="AlphaFoldDB" id="A0A7T3DFI8"/>
<organism evidence="1 2">
    <name type="scientific">Delftia lacustris</name>
    <dbReference type="NCBI Taxonomy" id="558537"/>
    <lineage>
        <taxon>Bacteria</taxon>
        <taxon>Pseudomonadati</taxon>
        <taxon>Pseudomonadota</taxon>
        <taxon>Betaproteobacteria</taxon>
        <taxon>Burkholderiales</taxon>
        <taxon>Comamonadaceae</taxon>
        <taxon>Delftia</taxon>
    </lineage>
</organism>